<dbReference type="Proteomes" id="UP000782312">
    <property type="component" value="Unassembled WGS sequence"/>
</dbReference>
<comment type="pathway">
    <text evidence="4">Metabolic intermediate biosynthesis; prephenate biosynthesis; prephenate from chorismate: step 1/1.</text>
</comment>
<dbReference type="InterPro" id="IPR045865">
    <property type="entry name" value="ACT-like_dom_sf"/>
</dbReference>
<evidence type="ECO:0000256" key="7">
    <source>
        <dbReference type="ARBA" id="ARBA00023222"/>
    </source>
</evidence>
<accession>A0A932MPN7</accession>
<dbReference type="PROSITE" id="PS51171">
    <property type="entry name" value="PREPHENATE_DEHYDR_3"/>
    <property type="match status" value="1"/>
</dbReference>
<reference evidence="13" key="1">
    <citation type="submission" date="2020-07" db="EMBL/GenBank/DDBJ databases">
        <title>Huge and variable diversity of episymbiotic CPR bacteria and DPANN archaea in groundwater ecosystems.</title>
        <authorList>
            <person name="He C.Y."/>
            <person name="Keren R."/>
            <person name="Whittaker M."/>
            <person name="Farag I.F."/>
            <person name="Doudna J."/>
            <person name="Cate J.H.D."/>
            <person name="Banfield J.F."/>
        </authorList>
    </citation>
    <scope>NUCLEOTIDE SEQUENCE</scope>
    <source>
        <strain evidence="13">NC_groundwater_763_Ag_S-0.2um_68_21</strain>
    </source>
</reference>
<keyword evidence="7 10" id="KW-0584">Phenylalanine biosynthesis</keyword>
<comment type="catalytic activity">
    <reaction evidence="1">
        <text>chorismate = prephenate</text>
        <dbReference type="Rhea" id="RHEA:13897"/>
        <dbReference type="ChEBI" id="CHEBI:29748"/>
        <dbReference type="ChEBI" id="CHEBI:29934"/>
        <dbReference type="EC" id="5.4.99.5"/>
    </reaction>
</comment>
<dbReference type="SUPFAM" id="SSF55021">
    <property type="entry name" value="ACT-like"/>
    <property type="match status" value="1"/>
</dbReference>
<evidence type="ECO:0000256" key="1">
    <source>
        <dbReference type="ARBA" id="ARBA00000824"/>
    </source>
</evidence>
<evidence type="ECO:0000259" key="12">
    <source>
        <dbReference type="PROSITE" id="PS51671"/>
    </source>
</evidence>
<organism evidence="13 14">
    <name type="scientific">Tectimicrobiota bacterium</name>
    <dbReference type="NCBI Taxonomy" id="2528274"/>
    <lineage>
        <taxon>Bacteria</taxon>
        <taxon>Pseudomonadati</taxon>
        <taxon>Nitrospinota/Tectimicrobiota group</taxon>
        <taxon>Candidatus Tectimicrobiota</taxon>
    </lineage>
</organism>
<dbReference type="FunFam" id="3.40.190.10:FF:000034">
    <property type="entry name" value="Chorismate mutase/prephenate dehydratase"/>
    <property type="match status" value="1"/>
</dbReference>
<dbReference type="PROSITE" id="PS51671">
    <property type="entry name" value="ACT"/>
    <property type="match status" value="1"/>
</dbReference>
<keyword evidence="5 10" id="KW-0028">Amino-acid biosynthesis</keyword>
<comment type="pathway">
    <text evidence="3 10">Amino-acid biosynthesis; L-phenylalanine biosynthesis; phenylpyruvate from prephenate: step 1/1.</text>
</comment>
<dbReference type="NCBIfam" id="NF008865">
    <property type="entry name" value="PRK11898.1"/>
    <property type="match status" value="1"/>
</dbReference>
<dbReference type="InterPro" id="IPR018528">
    <property type="entry name" value="Preph_deHydtase_CS"/>
</dbReference>
<dbReference type="CDD" id="cd13630">
    <property type="entry name" value="PBP2_PDT_1"/>
    <property type="match status" value="1"/>
</dbReference>
<dbReference type="PANTHER" id="PTHR21022:SF19">
    <property type="entry name" value="PREPHENATE DEHYDRATASE-RELATED"/>
    <property type="match status" value="1"/>
</dbReference>
<dbReference type="FunFam" id="3.40.190.10:FF:000029">
    <property type="entry name" value="Chorismate mutase/Prephenate dehydratase"/>
    <property type="match status" value="1"/>
</dbReference>
<keyword evidence="6 10" id="KW-0057">Aromatic amino acid biosynthesis</keyword>
<evidence type="ECO:0000256" key="3">
    <source>
        <dbReference type="ARBA" id="ARBA00004741"/>
    </source>
</evidence>
<dbReference type="EC" id="4.2.1.51" evidence="10"/>
<dbReference type="Pfam" id="PF00800">
    <property type="entry name" value="PDT"/>
    <property type="match status" value="1"/>
</dbReference>
<sequence length="277" mass="30227">MPKAGTKPIRVSYLGPEATFTHEAALRHFGKEAEYLPADSIAAIFDEVEVGRADRGVVPVENALEGTVNVTLDRLVDSPLVIAGEVRLPIDIHLLTKAEGMRDIRRVLSHPHAVAQCRRWLQKHLPGVAVEEVASTSRAAREASLDPSLAALGSRMAAGHYGLKVLAEKLDTESINVTRFFVLAKEPVPKKGRARTSLLFVVKNEPGSLYRAMGPIAGAGVNMTKIESRPSRRKAWDYVFFMDVEGHAGEPPLAGCLECLRGEVEYLRVLGSYPAEE</sequence>
<evidence type="ECO:0000256" key="5">
    <source>
        <dbReference type="ARBA" id="ARBA00022605"/>
    </source>
</evidence>
<evidence type="ECO:0000259" key="11">
    <source>
        <dbReference type="PROSITE" id="PS51171"/>
    </source>
</evidence>
<dbReference type="AlphaFoldDB" id="A0A932MPN7"/>
<dbReference type="PANTHER" id="PTHR21022">
    <property type="entry name" value="PREPHENATE DEHYDRATASE P PROTEIN"/>
    <property type="match status" value="1"/>
</dbReference>
<dbReference type="InterPro" id="IPR001086">
    <property type="entry name" value="Preph_deHydtase"/>
</dbReference>
<evidence type="ECO:0000256" key="2">
    <source>
        <dbReference type="ARBA" id="ARBA00002364"/>
    </source>
</evidence>
<evidence type="ECO:0000256" key="9">
    <source>
        <dbReference type="ARBA" id="ARBA00047848"/>
    </source>
</evidence>
<dbReference type="Gene3D" id="3.40.190.10">
    <property type="entry name" value="Periplasmic binding protein-like II"/>
    <property type="match status" value="2"/>
</dbReference>
<dbReference type="GO" id="GO:0009094">
    <property type="term" value="P:L-phenylalanine biosynthetic process"/>
    <property type="evidence" value="ECO:0007669"/>
    <property type="project" value="UniProtKB-KW"/>
</dbReference>
<dbReference type="Gene3D" id="3.30.70.260">
    <property type="match status" value="1"/>
</dbReference>
<dbReference type="EMBL" id="JACPUR010000037">
    <property type="protein sequence ID" value="MBI3129043.1"/>
    <property type="molecule type" value="Genomic_DNA"/>
</dbReference>
<dbReference type="GO" id="GO:0004664">
    <property type="term" value="F:prephenate dehydratase activity"/>
    <property type="evidence" value="ECO:0007669"/>
    <property type="project" value="UniProtKB-UniRule"/>
</dbReference>
<dbReference type="SUPFAM" id="SSF53850">
    <property type="entry name" value="Periplasmic binding protein-like II"/>
    <property type="match status" value="1"/>
</dbReference>
<proteinExistence type="predicted"/>
<evidence type="ECO:0000256" key="4">
    <source>
        <dbReference type="ARBA" id="ARBA00004817"/>
    </source>
</evidence>
<evidence type="ECO:0000313" key="14">
    <source>
        <dbReference type="Proteomes" id="UP000782312"/>
    </source>
</evidence>
<dbReference type="GO" id="GO:0004106">
    <property type="term" value="F:chorismate mutase activity"/>
    <property type="evidence" value="ECO:0007669"/>
    <property type="project" value="UniProtKB-EC"/>
</dbReference>
<evidence type="ECO:0000256" key="8">
    <source>
        <dbReference type="ARBA" id="ARBA00023239"/>
    </source>
</evidence>
<dbReference type="Pfam" id="PF01842">
    <property type="entry name" value="ACT"/>
    <property type="match status" value="1"/>
</dbReference>
<evidence type="ECO:0000256" key="6">
    <source>
        <dbReference type="ARBA" id="ARBA00023141"/>
    </source>
</evidence>
<protein>
    <recommendedName>
        <fullName evidence="10">Prephenate dehydratase</fullName>
        <shortName evidence="10">PDT</shortName>
        <ecNumber evidence="10">4.2.1.51</ecNumber>
    </recommendedName>
</protein>
<evidence type="ECO:0000256" key="10">
    <source>
        <dbReference type="RuleBase" id="RU361254"/>
    </source>
</evidence>
<comment type="catalytic activity">
    <reaction evidence="9 10">
        <text>prephenate + H(+) = 3-phenylpyruvate + CO2 + H2O</text>
        <dbReference type="Rhea" id="RHEA:21648"/>
        <dbReference type="ChEBI" id="CHEBI:15377"/>
        <dbReference type="ChEBI" id="CHEBI:15378"/>
        <dbReference type="ChEBI" id="CHEBI:16526"/>
        <dbReference type="ChEBI" id="CHEBI:18005"/>
        <dbReference type="ChEBI" id="CHEBI:29934"/>
        <dbReference type="EC" id="4.2.1.51"/>
    </reaction>
</comment>
<feature type="domain" description="ACT" evidence="12">
    <location>
        <begin position="197"/>
        <end position="274"/>
    </location>
</feature>
<keyword evidence="8 10" id="KW-0456">Lyase</keyword>
<feature type="domain" description="Prephenate dehydratase" evidence="11">
    <location>
        <begin position="10"/>
        <end position="185"/>
    </location>
</feature>
<name>A0A932MPN7_UNCTE</name>
<comment type="function">
    <text evidence="2">Catalyzes the Claisen rearrangement of chorismate to prephenate and the decarboxylation/dehydration of prephenate to phenylpyruvate.</text>
</comment>
<dbReference type="InterPro" id="IPR002912">
    <property type="entry name" value="ACT_dom"/>
</dbReference>
<evidence type="ECO:0000313" key="13">
    <source>
        <dbReference type="EMBL" id="MBI3129043.1"/>
    </source>
</evidence>
<dbReference type="GO" id="GO:0005737">
    <property type="term" value="C:cytoplasm"/>
    <property type="evidence" value="ECO:0007669"/>
    <property type="project" value="TreeGrafter"/>
</dbReference>
<comment type="caution">
    <text evidence="13">The sequence shown here is derived from an EMBL/GenBank/DDBJ whole genome shotgun (WGS) entry which is preliminary data.</text>
</comment>
<dbReference type="PROSITE" id="PS00858">
    <property type="entry name" value="PREPHENATE_DEHYDR_2"/>
    <property type="match status" value="1"/>
</dbReference>
<dbReference type="CDD" id="cd04905">
    <property type="entry name" value="ACT_CM-PDT"/>
    <property type="match status" value="1"/>
</dbReference>
<gene>
    <name evidence="10 13" type="primary">pheA</name>
    <name evidence="13" type="ORF">HYZ11_15665</name>
</gene>